<dbReference type="AlphaFoldDB" id="A0A840RMW6"/>
<feature type="domain" description="N-acetyltransferase" evidence="3">
    <location>
        <begin position="142"/>
        <end position="287"/>
    </location>
</feature>
<protein>
    <submittedName>
        <fullName evidence="4">Putative GNAT family acetyltransferase</fullName>
    </submittedName>
</protein>
<comment type="caution">
    <text evidence="4">The sequence shown here is derived from an EMBL/GenBank/DDBJ whole genome shotgun (WGS) entry which is preliminary data.</text>
</comment>
<dbReference type="PROSITE" id="PS51186">
    <property type="entry name" value="GNAT"/>
    <property type="match status" value="1"/>
</dbReference>
<sequence>MTHIERHSDPQVFATLTGAWLGTQYADHNQLYNAILRNTPQAMAAFDRRMYLIKRADAIVGACMITGPLPVQSIMMTDLDEEACAALVAAMAEDGITPTDIVGPMAHAWLLARFFPGYSSHVHTALGNFQLVTGPVCTGAAGVLRQAGVADQAWLVQHWFDFCQEAGIAEPVENVVRRIQLHLDAPVNILWIWEVDGTAVALCAASHQPPLSRIGPVYTLPPYRGRGYAGAMVAAVSRMVRARGVNDIFLFTDLANPTSNGVYKRVGFAQIGEHVHLELTPEPVTATC</sequence>
<dbReference type="InterPro" id="IPR000182">
    <property type="entry name" value="GNAT_dom"/>
</dbReference>
<reference evidence="4 5" key="1">
    <citation type="submission" date="2020-08" db="EMBL/GenBank/DDBJ databases">
        <title>Genomic Encyclopedia of Type Strains, Phase IV (KMG-IV): sequencing the most valuable type-strain genomes for metagenomic binning, comparative biology and taxonomic classification.</title>
        <authorList>
            <person name="Goeker M."/>
        </authorList>
    </citation>
    <scope>NUCLEOTIDE SEQUENCE [LARGE SCALE GENOMIC DNA]</scope>
    <source>
        <strain evidence="4 5">DSM 18233</strain>
    </source>
</reference>
<dbReference type="PANTHER" id="PTHR43877">
    <property type="entry name" value="AMINOALKYLPHOSPHONATE N-ACETYLTRANSFERASE-RELATED-RELATED"/>
    <property type="match status" value="1"/>
</dbReference>
<dbReference type="EMBL" id="JACHHN010000012">
    <property type="protein sequence ID" value="MBB5193532.1"/>
    <property type="molecule type" value="Genomic_DNA"/>
</dbReference>
<evidence type="ECO:0000313" key="5">
    <source>
        <dbReference type="Proteomes" id="UP000543030"/>
    </source>
</evidence>
<evidence type="ECO:0000256" key="1">
    <source>
        <dbReference type="ARBA" id="ARBA00022679"/>
    </source>
</evidence>
<dbReference type="Proteomes" id="UP000543030">
    <property type="component" value="Unassembled WGS sequence"/>
</dbReference>
<dbReference type="Gene3D" id="3.40.630.30">
    <property type="match status" value="1"/>
</dbReference>
<accession>A0A840RMW6</accession>
<dbReference type="RefSeq" id="WP_184103229.1">
    <property type="nucleotide sequence ID" value="NZ_JACHHN010000012.1"/>
</dbReference>
<keyword evidence="2" id="KW-0012">Acyltransferase</keyword>
<organism evidence="4 5">
    <name type="scientific">Silvimonas terrae</name>
    <dbReference type="NCBI Taxonomy" id="300266"/>
    <lineage>
        <taxon>Bacteria</taxon>
        <taxon>Pseudomonadati</taxon>
        <taxon>Pseudomonadota</taxon>
        <taxon>Betaproteobacteria</taxon>
        <taxon>Neisseriales</taxon>
        <taxon>Chitinibacteraceae</taxon>
        <taxon>Silvimonas</taxon>
    </lineage>
</organism>
<dbReference type="InterPro" id="IPR016181">
    <property type="entry name" value="Acyl_CoA_acyltransferase"/>
</dbReference>
<dbReference type="Pfam" id="PF00583">
    <property type="entry name" value="Acetyltransf_1"/>
    <property type="match status" value="1"/>
</dbReference>
<keyword evidence="5" id="KW-1185">Reference proteome</keyword>
<dbReference type="InterPro" id="IPR050832">
    <property type="entry name" value="Bact_Acetyltransf"/>
</dbReference>
<dbReference type="CDD" id="cd04301">
    <property type="entry name" value="NAT_SF"/>
    <property type="match status" value="1"/>
</dbReference>
<proteinExistence type="predicted"/>
<evidence type="ECO:0000313" key="4">
    <source>
        <dbReference type="EMBL" id="MBB5193532.1"/>
    </source>
</evidence>
<gene>
    <name evidence="4" type="ORF">HNQ50_004290</name>
</gene>
<name>A0A840RMW6_9NEIS</name>
<keyword evidence="1 4" id="KW-0808">Transferase</keyword>
<evidence type="ECO:0000256" key="2">
    <source>
        <dbReference type="ARBA" id="ARBA00023315"/>
    </source>
</evidence>
<dbReference type="SUPFAM" id="SSF55729">
    <property type="entry name" value="Acyl-CoA N-acyltransferases (Nat)"/>
    <property type="match status" value="1"/>
</dbReference>
<dbReference type="GO" id="GO:0016747">
    <property type="term" value="F:acyltransferase activity, transferring groups other than amino-acyl groups"/>
    <property type="evidence" value="ECO:0007669"/>
    <property type="project" value="InterPro"/>
</dbReference>
<evidence type="ECO:0000259" key="3">
    <source>
        <dbReference type="PROSITE" id="PS51186"/>
    </source>
</evidence>